<reference evidence="1 2" key="1">
    <citation type="submission" date="2018-03" db="EMBL/GenBank/DDBJ databases">
        <title>Genomic Encyclopedia of Archaeal and Bacterial Type Strains, Phase II (KMG-II): from individual species to whole genera.</title>
        <authorList>
            <person name="Goeker M."/>
        </authorList>
    </citation>
    <scope>NUCLEOTIDE SEQUENCE [LARGE SCALE GENOMIC DNA]</scope>
    <source>
        <strain evidence="1 2">RHA1</strain>
    </source>
</reference>
<evidence type="ECO:0000313" key="1">
    <source>
        <dbReference type="EMBL" id="PRZ17061.1"/>
    </source>
</evidence>
<accession>A0ABX5ESW6</accession>
<sequence>MQYPETRERIKIGVRKPKTKSGATLYQSGSGRFETTSLLPFQQSPGSFKEPGCLLSHFLNVSFMRKAIVNPASKGNNATIPIAQEMFNTSARIPAIKAPNA</sequence>
<comment type="caution">
    <text evidence="1">The sequence shown here is derived from an EMBL/GenBank/DDBJ whole genome shotgun (WGS) entry which is preliminary data.</text>
</comment>
<dbReference type="Proteomes" id="UP000238836">
    <property type="component" value="Unassembled WGS sequence"/>
</dbReference>
<name>A0ABX5ESW6_9BACL</name>
<gene>
    <name evidence="1" type="ORF">CLV36_101152</name>
</gene>
<evidence type="ECO:0000313" key="2">
    <source>
        <dbReference type="Proteomes" id="UP000238836"/>
    </source>
</evidence>
<keyword evidence="2" id="KW-1185">Reference proteome</keyword>
<organism evidence="1 2">
    <name type="scientific">Laceyella sediminis</name>
    <dbReference type="NCBI Taxonomy" id="573074"/>
    <lineage>
        <taxon>Bacteria</taxon>
        <taxon>Bacillati</taxon>
        <taxon>Bacillota</taxon>
        <taxon>Bacilli</taxon>
        <taxon>Bacillales</taxon>
        <taxon>Thermoactinomycetaceae</taxon>
        <taxon>Laceyella</taxon>
    </lineage>
</organism>
<proteinExistence type="predicted"/>
<dbReference type="EMBL" id="PVTZ01000001">
    <property type="protein sequence ID" value="PRZ17061.1"/>
    <property type="molecule type" value="Genomic_DNA"/>
</dbReference>
<protein>
    <submittedName>
        <fullName evidence="1">Uncharacterized protein</fullName>
    </submittedName>
</protein>